<name>A0A9E3HAM8_9NOST</name>
<feature type="region of interest" description="Disordered" evidence="1">
    <location>
        <begin position="34"/>
        <end position="58"/>
    </location>
</feature>
<evidence type="ECO:0000259" key="2">
    <source>
        <dbReference type="Pfam" id="PF08614"/>
    </source>
</evidence>
<feature type="domain" description="Autophagy-related protein 16" evidence="2">
    <location>
        <begin position="35"/>
        <end position="163"/>
    </location>
</feature>
<feature type="compositionally biased region" description="Polar residues" evidence="1">
    <location>
        <begin position="155"/>
        <end position="165"/>
    </location>
</feature>
<comment type="caution">
    <text evidence="3">The sequence shown here is derived from an EMBL/GenBank/DDBJ whole genome shotgun (WGS) entry which is preliminary data.</text>
</comment>
<dbReference type="Gene3D" id="1.10.287.1490">
    <property type="match status" value="1"/>
</dbReference>
<feature type="region of interest" description="Disordered" evidence="1">
    <location>
        <begin position="155"/>
        <end position="212"/>
    </location>
</feature>
<dbReference type="SUPFAM" id="SSF58104">
    <property type="entry name" value="Methyl-accepting chemotaxis protein (MCP) signaling domain"/>
    <property type="match status" value="1"/>
</dbReference>
<sequence>MATRKRVADVLQEEAHKISSPEIEPVIDVAAEEVADETNSTAEESAAKNKRATSTKADLDTTIKQLQTSLEETRENEEKFRQQLSDLESALSEKNTAIKQLQSSLKETQQNQKNLQTEISDLQSALSEKDKLVERLTKDLEEAKQAAVQLAQANSQLTEEINNLNKSKKEKEIPKALTYRKSHYAPTPTPQRIPPQPPTEPADNSNQMWLLD</sequence>
<dbReference type="Proteomes" id="UP000813215">
    <property type="component" value="Unassembled WGS sequence"/>
</dbReference>
<gene>
    <name evidence="3" type="ORF">KME28_20785</name>
</gene>
<dbReference type="EMBL" id="JAHHHW010000119">
    <property type="protein sequence ID" value="MBW4434080.1"/>
    <property type="molecule type" value="Genomic_DNA"/>
</dbReference>
<dbReference type="InterPro" id="IPR013923">
    <property type="entry name" value="Autophagy-rel_prot_16_dom"/>
</dbReference>
<evidence type="ECO:0000256" key="1">
    <source>
        <dbReference type="SAM" id="MobiDB-lite"/>
    </source>
</evidence>
<organism evidence="3 4">
    <name type="scientific">Pelatocladus maniniholoensis HA4357-MV3</name>
    <dbReference type="NCBI Taxonomy" id="1117104"/>
    <lineage>
        <taxon>Bacteria</taxon>
        <taxon>Bacillati</taxon>
        <taxon>Cyanobacteriota</taxon>
        <taxon>Cyanophyceae</taxon>
        <taxon>Nostocales</taxon>
        <taxon>Nostocaceae</taxon>
        <taxon>Pelatocladus</taxon>
    </lineage>
</organism>
<evidence type="ECO:0000313" key="3">
    <source>
        <dbReference type="EMBL" id="MBW4434080.1"/>
    </source>
</evidence>
<proteinExistence type="predicted"/>
<dbReference type="Pfam" id="PF08614">
    <property type="entry name" value="ATG16"/>
    <property type="match status" value="1"/>
</dbReference>
<evidence type="ECO:0000313" key="4">
    <source>
        <dbReference type="Proteomes" id="UP000813215"/>
    </source>
</evidence>
<feature type="compositionally biased region" description="Polar residues" evidence="1">
    <location>
        <begin position="202"/>
        <end position="212"/>
    </location>
</feature>
<dbReference type="AlphaFoldDB" id="A0A9E3HAM8"/>
<feature type="compositionally biased region" description="Pro residues" evidence="1">
    <location>
        <begin position="187"/>
        <end position="200"/>
    </location>
</feature>
<reference evidence="3" key="2">
    <citation type="journal article" date="2022" name="Microbiol. Resour. Announc.">
        <title>Metagenome Sequencing to Explore Phylogenomics of Terrestrial Cyanobacteria.</title>
        <authorList>
            <person name="Ward R.D."/>
            <person name="Stajich J.E."/>
            <person name="Johansen J.R."/>
            <person name="Huntemann M."/>
            <person name="Clum A."/>
            <person name="Foster B."/>
            <person name="Foster B."/>
            <person name="Roux S."/>
            <person name="Palaniappan K."/>
            <person name="Varghese N."/>
            <person name="Mukherjee S."/>
            <person name="Reddy T.B.K."/>
            <person name="Daum C."/>
            <person name="Copeland A."/>
            <person name="Chen I.A."/>
            <person name="Ivanova N.N."/>
            <person name="Kyrpides N.C."/>
            <person name="Shapiro N."/>
            <person name="Eloe-Fadrosh E.A."/>
            <person name="Pietrasiak N."/>
        </authorList>
    </citation>
    <scope>NUCLEOTIDE SEQUENCE</scope>
    <source>
        <strain evidence="3">HA4357-MV3</strain>
    </source>
</reference>
<reference evidence="3" key="1">
    <citation type="submission" date="2021-05" db="EMBL/GenBank/DDBJ databases">
        <authorList>
            <person name="Pietrasiak N."/>
            <person name="Ward R."/>
            <person name="Stajich J.E."/>
            <person name="Kurbessoian T."/>
        </authorList>
    </citation>
    <scope>NUCLEOTIDE SEQUENCE</scope>
    <source>
        <strain evidence="3">HA4357-MV3</strain>
    </source>
</reference>
<protein>
    <recommendedName>
        <fullName evidence="2">Autophagy-related protein 16 domain-containing protein</fullName>
    </recommendedName>
</protein>
<accession>A0A9E3HAM8</accession>